<dbReference type="HOGENOM" id="CLU_152200_0_0_1"/>
<keyword evidence="1" id="KW-1133">Transmembrane helix</keyword>
<keyword evidence="1" id="KW-0472">Membrane</keyword>
<feature type="transmembrane region" description="Helical" evidence="1">
    <location>
        <begin position="109"/>
        <end position="135"/>
    </location>
</feature>
<dbReference type="AlphaFoldDB" id="A0A0E0P4U1"/>
<proteinExistence type="predicted"/>
<reference evidence="2" key="2">
    <citation type="submission" date="2015-06" db="UniProtKB">
        <authorList>
            <consortium name="EnsemblPlants"/>
        </authorList>
    </citation>
    <scope>IDENTIFICATION</scope>
</reference>
<organism evidence="2 3">
    <name type="scientific">Oryza rufipogon</name>
    <name type="common">Brownbeard rice</name>
    <name type="synonym">Asian wild rice</name>
    <dbReference type="NCBI Taxonomy" id="4529"/>
    <lineage>
        <taxon>Eukaryota</taxon>
        <taxon>Viridiplantae</taxon>
        <taxon>Streptophyta</taxon>
        <taxon>Embryophyta</taxon>
        <taxon>Tracheophyta</taxon>
        <taxon>Spermatophyta</taxon>
        <taxon>Magnoliopsida</taxon>
        <taxon>Liliopsida</taxon>
        <taxon>Poales</taxon>
        <taxon>Poaceae</taxon>
        <taxon>BOP clade</taxon>
        <taxon>Oryzoideae</taxon>
        <taxon>Oryzeae</taxon>
        <taxon>Oryzinae</taxon>
        <taxon>Oryza</taxon>
    </lineage>
</organism>
<sequence>MAREAHPVEEAGLAVRRSCRWEWRGLRRTRLAGGGRRCRGFTCRQSLCGDGASVYQPWIRSLVLAPLSFDGRRRQFSVASLLEDVVLASPRGATSSVSLYWSSGGRSRLAAAVPVLAFSWVGVLAMLMCGWWFFFLFPGYDPPGL</sequence>
<protein>
    <submittedName>
        <fullName evidence="2">Uncharacterized protein</fullName>
    </submittedName>
</protein>
<keyword evidence="3" id="KW-1185">Reference proteome</keyword>
<evidence type="ECO:0000313" key="3">
    <source>
        <dbReference type="Proteomes" id="UP000008022"/>
    </source>
</evidence>
<evidence type="ECO:0000313" key="2">
    <source>
        <dbReference type="EnsemblPlants" id="ORUFI04G01540.1"/>
    </source>
</evidence>
<evidence type="ECO:0000256" key="1">
    <source>
        <dbReference type="SAM" id="Phobius"/>
    </source>
</evidence>
<dbReference type="Gramene" id="ORUFI04G01540.1">
    <property type="protein sequence ID" value="ORUFI04G01540.1"/>
    <property type="gene ID" value="ORUFI04G01540"/>
</dbReference>
<reference evidence="3" key="1">
    <citation type="submission" date="2013-06" db="EMBL/GenBank/DDBJ databases">
        <authorList>
            <person name="Zhao Q."/>
        </authorList>
    </citation>
    <scope>NUCLEOTIDE SEQUENCE</scope>
    <source>
        <strain evidence="3">cv. W1943</strain>
    </source>
</reference>
<dbReference type="EnsemblPlants" id="ORUFI04G01540.1">
    <property type="protein sequence ID" value="ORUFI04G01540.1"/>
    <property type="gene ID" value="ORUFI04G01540"/>
</dbReference>
<keyword evidence="1" id="KW-0812">Transmembrane</keyword>
<accession>A0A0E0P4U1</accession>
<dbReference type="Proteomes" id="UP000008022">
    <property type="component" value="Unassembled WGS sequence"/>
</dbReference>
<name>A0A0E0P4U1_ORYRU</name>